<dbReference type="AlphaFoldDB" id="A0A853DI37"/>
<keyword evidence="2" id="KW-1185">Reference proteome</keyword>
<dbReference type="EMBL" id="JACCFW010000001">
    <property type="protein sequence ID" value="NYJ74704.1"/>
    <property type="molecule type" value="Genomic_DNA"/>
</dbReference>
<evidence type="ECO:0000313" key="1">
    <source>
        <dbReference type="EMBL" id="NYJ74704.1"/>
    </source>
</evidence>
<evidence type="ECO:0000313" key="2">
    <source>
        <dbReference type="Proteomes" id="UP000571817"/>
    </source>
</evidence>
<dbReference type="RefSeq" id="WP_179480790.1">
    <property type="nucleotide sequence ID" value="NZ_JACCFW010000001.1"/>
</dbReference>
<comment type="caution">
    <text evidence="1">The sequence shown here is derived from an EMBL/GenBank/DDBJ whole genome shotgun (WGS) entry which is preliminary data.</text>
</comment>
<proteinExistence type="predicted"/>
<name>A0A853DI37_9MICO</name>
<accession>A0A853DI37</accession>
<organism evidence="1 2">
    <name type="scientific">Allobranchiibius huperziae</name>
    <dbReference type="NCBI Taxonomy" id="1874116"/>
    <lineage>
        <taxon>Bacteria</taxon>
        <taxon>Bacillati</taxon>
        <taxon>Actinomycetota</taxon>
        <taxon>Actinomycetes</taxon>
        <taxon>Micrococcales</taxon>
        <taxon>Dermacoccaceae</taxon>
        <taxon>Allobranchiibius</taxon>
    </lineage>
</organism>
<dbReference type="Proteomes" id="UP000571817">
    <property type="component" value="Unassembled WGS sequence"/>
</dbReference>
<reference evidence="1 2" key="1">
    <citation type="submission" date="2020-07" db="EMBL/GenBank/DDBJ databases">
        <title>Sequencing the genomes of 1000 actinobacteria strains.</title>
        <authorList>
            <person name="Klenk H.-P."/>
        </authorList>
    </citation>
    <scope>NUCLEOTIDE SEQUENCE [LARGE SCALE GENOMIC DNA]</scope>
    <source>
        <strain evidence="1 2">DSM 29531</strain>
    </source>
</reference>
<protein>
    <submittedName>
        <fullName evidence="1">Uncharacterized protein</fullName>
    </submittedName>
</protein>
<gene>
    <name evidence="1" type="ORF">HNR15_001667</name>
</gene>
<sequence length="132" mass="13892">MKRVSVWVAGLLAVAAAVGGGIWYFHDDGRVTYDRRDVAVRSYGPVPGDTAALSLRSAILSSGDRDVAATVVSESSSRVVVAMSYEQFNCNGCARTAVGFLASATVHLRAPLGGRVVVDRLTGHPVRYAANP</sequence>